<dbReference type="InterPro" id="IPR036514">
    <property type="entry name" value="SGNH_hydro_sf"/>
</dbReference>
<dbReference type="SUPFAM" id="SSF52266">
    <property type="entry name" value="SGNH hydrolase"/>
    <property type="match status" value="1"/>
</dbReference>
<dbReference type="Proteomes" id="UP001064896">
    <property type="component" value="Chromosome"/>
</dbReference>
<evidence type="ECO:0000313" key="2">
    <source>
        <dbReference type="EMBL" id="BCD87195.1"/>
    </source>
</evidence>
<proteinExistence type="predicted"/>
<dbReference type="CDD" id="cd00229">
    <property type="entry name" value="SGNH_hydrolase"/>
    <property type="match status" value="1"/>
</dbReference>
<keyword evidence="3" id="KW-1185">Reference proteome</keyword>
<dbReference type="EMBL" id="AP023081">
    <property type="protein sequence ID" value="BCD87195.1"/>
    <property type="molecule type" value="Genomic_DNA"/>
</dbReference>
<feature type="signal peptide" evidence="1">
    <location>
        <begin position="1"/>
        <end position="24"/>
    </location>
</feature>
<name>A0ABM7LC51_9PSED</name>
<feature type="chain" id="PRO_5046259917" description="SGNH/GDSL hydrolase family protein" evidence="1">
    <location>
        <begin position="25"/>
        <end position="278"/>
    </location>
</feature>
<dbReference type="Gene3D" id="3.40.50.1110">
    <property type="entry name" value="SGNH hydrolase"/>
    <property type="match status" value="1"/>
</dbReference>
<sequence>MRMNVRRILLAWMLGVVVVGPTVAAENPSAKPVIGSASQQAVTGRPLSVLFVGNSYTFYNDLPRMVRQMSLDAAQPRPLDVRDVTFGGASLEAHWNRGVVQKVLASQHWDYVVIQDFSTMPVDNPEKTRKYVRLMAAEARKAGAQPILYLTWARQAIPAMQTQLDSVYTGLANETHSLLAPVGQAWKQALAATPQPHLFIEDGSHPSYSGSYLTASVFYSLIYGVQPPAPSPEQAARLDRDSSGSALQGFAWNSLQAQDLALRTVPAELRSLPITATR</sequence>
<gene>
    <name evidence="2" type="ORF">PSm6_36020</name>
</gene>
<evidence type="ECO:0000256" key="1">
    <source>
        <dbReference type="SAM" id="SignalP"/>
    </source>
</evidence>
<keyword evidence="1" id="KW-0732">Signal</keyword>
<accession>A0ABM7LC51</accession>
<evidence type="ECO:0000313" key="3">
    <source>
        <dbReference type="Proteomes" id="UP001064896"/>
    </source>
</evidence>
<evidence type="ECO:0008006" key="4">
    <source>
        <dbReference type="Google" id="ProtNLM"/>
    </source>
</evidence>
<protein>
    <recommendedName>
        <fullName evidence="4">SGNH/GDSL hydrolase family protein</fullName>
    </recommendedName>
</protein>
<organism evidence="2 3">
    <name type="scientific">Pseudomonas solani</name>
    <dbReference type="NCBI Taxonomy" id="2731552"/>
    <lineage>
        <taxon>Bacteria</taxon>
        <taxon>Pseudomonadati</taxon>
        <taxon>Pseudomonadota</taxon>
        <taxon>Gammaproteobacteria</taxon>
        <taxon>Pseudomonadales</taxon>
        <taxon>Pseudomonadaceae</taxon>
        <taxon>Pseudomonas</taxon>
    </lineage>
</organism>
<reference evidence="2" key="1">
    <citation type="submission" date="2020-05" db="EMBL/GenBank/DDBJ databases">
        <title>Complete genome sequence of Pseudomonas sp. Sm006.</title>
        <authorList>
            <person name="Takeuchi K."/>
            <person name="Someya N."/>
        </authorList>
    </citation>
    <scope>NUCLEOTIDE SEQUENCE</scope>
    <source>
        <strain evidence="2">Sm006</strain>
    </source>
</reference>